<dbReference type="EC" id="3.5.1.28" evidence="3"/>
<organism evidence="3 4">
    <name type="scientific">Anaerofustis stercorihominis DSM 17244</name>
    <dbReference type="NCBI Taxonomy" id="445971"/>
    <lineage>
        <taxon>Bacteria</taxon>
        <taxon>Bacillati</taxon>
        <taxon>Bacillota</taxon>
        <taxon>Clostridia</taxon>
        <taxon>Eubacteriales</taxon>
        <taxon>Eubacteriaceae</taxon>
        <taxon>Anaerofustis</taxon>
    </lineage>
</organism>
<feature type="domain" description="MurNAc-LAA" evidence="2">
    <location>
        <begin position="101"/>
        <end position="277"/>
    </location>
</feature>
<evidence type="ECO:0000259" key="2">
    <source>
        <dbReference type="SMART" id="SM00646"/>
    </source>
</evidence>
<reference evidence="3" key="1">
    <citation type="submission" date="2008-01" db="EMBL/GenBank/DDBJ databases">
        <authorList>
            <person name="Fulton L."/>
            <person name="Clifton S."/>
            <person name="Fulton B."/>
            <person name="Xu J."/>
            <person name="Minx P."/>
            <person name="Pepin K.H."/>
            <person name="Johnson M."/>
            <person name="Thiruvilangam P."/>
            <person name="Bhonagiri V."/>
            <person name="Nash W.E."/>
            <person name="Mardis E.R."/>
            <person name="Wilson R.K."/>
        </authorList>
    </citation>
    <scope>NUCLEOTIDE SEQUENCE [LARGE SCALE GENOMIC DNA]</scope>
    <source>
        <strain evidence="3">DSM 17244</strain>
    </source>
</reference>
<keyword evidence="1 3" id="KW-0378">Hydrolase</keyword>
<keyword evidence="4" id="KW-1185">Reference proteome</keyword>
<dbReference type="SMART" id="SM00646">
    <property type="entry name" value="Ami_3"/>
    <property type="match status" value="1"/>
</dbReference>
<dbReference type="PANTHER" id="PTHR30404">
    <property type="entry name" value="N-ACETYLMURAMOYL-L-ALANINE AMIDASE"/>
    <property type="match status" value="1"/>
</dbReference>
<evidence type="ECO:0000313" key="4">
    <source>
        <dbReference type="Proteomes" id="UP000005178"/>
    </source>
</evidence>
<dbReference type="OrthoDB" id="9794294at2"/>
<dbReference type="GO" id="GO:0030288">
    <property type="term" value="C:outer membrane-bounded periplasmic space"/>
    <property type="evidence" value="ECO:0007669"/>
    <property type="project" value="TreeGrafter"/>
</dbReference>
<dbReference type="HOGENOM" id="CLU_014322_7_1_9"/>
<dbReference type="RefSeq" id="WP_007050781.1">
    <property type="nucleotide sequence ID" value="NZ_DS560019.1"/>
</dbReference>
<sequence length="280" mass="31988">MKRYKKKKKFFIIITSILVILLLINFSPKSRYTILLDPGHGGKLSADKGATGIDKEKTFEYTLNDSVTLKLAEALKKEGYKVKFTREPGKDEKEVSLTKRTKITNRIKPDLFISIHHDSTGTVNNKSGYTIYYSSYKANLDNQDIYIEENGHKYPFIKEVMENGITTVYYLDAAKIKTSKGRSSVIVKDKSPCEVAKKSIKFANILNDQMNKLDYITPLVGSKRNAVKDNNFRVLRMANYPGVLIECGFLSNKNEVEQIKNEENQDKLVNKIVKSVNKYF</sequence>
<reference evidence="3" key="2">
    <citation type="submission" date="2013-08" db="EMBL/GenBank/DDBJ databases">
        <title>Draft genome sequence of Anaerofustis stercorihominis (DSM 17244).</title>
        <authorList>
            <person name="Sudarsanam P."/>
            <person name="Ley R."/>
            <person name="Guruge J."/>
            <person name="Turnbaugh P.J."/>
            <person name="Mahowald M."/>
            <person name="Liep D."/>
            <person name="Gordon J."/>
        </authorList>
    </citation>
    <scope>NUCLEOTIDE SEQUENCE</scope>
    <source>
        <strain evidence="3">DSM 17244</strain>
    </source>
</reference>
<dbReference type="SUPFAM" id="SSF53187">
    <property type="entry name" value="Zn-dependent exopeptidases"/>
    <property type="match status" value="1"/>
</dbReference>
<evidence type="ECO:0000313" key="3">
    <source>
        <dbReference type="EMBL" id="EDS72311.1"/>
    </source>
</evidence>
<name>B1C9Z3_9FIRM</name>
<comment type="caution">
    <text evidence="3">The sequence shown here is derived from an EMBL/GenBank/DDBJ whole genome shotgun (WGS) entry which is preliminary data.</text>
</comment>
<dbReference type="PANTHER" id="PTHR30404:SF0">
    <property type="entry name" value="N-ACETYLMURAMOYL-L-ALANINE AMIDASE AMIC"/>
    <property type="match status" value="1"/>
</dbReference>
<dbReference type="Proteomes" id="UP000005178">
    <property type="component" value="Unassembled WGS sequence"/>
</dbReference>
<dbReference type="Pfam" id="PF01520">
    <property type="entry name" value="Amidase_3"/>
    <property type="match status" value="1"/>
</dbReference>
<proteinExistence type="predicted"/>
<dbReference type="AlphaFoldDB" id="B1C9Z3"/>
<dbReference type="InterPro" id="IPR002508">
    <property type="entry name" value="MurNAc-LAA_cat"/>
</dbReference>
<dbReference type="STRING" id="445971.ANASTE_02027"/>
<gene>
    <name evidence="3" type="ORF">ANASTE_02027</name>
</gene>
<dbReference type="eggNOG" id="COG0860">
    <property type="taxonomic scope" value="Bacteria"/>
</dbReference>
<dbReference type="GeneID" id="98001060"/>
<accession>B1C9Z3</accession>
<dbReference type="GO" id="GO:0008745">
    <property type="term" value="F:N-acetylmuramoyl-L-alanine amidase activity"/>
    <property type="evidence" value="ECO:0007669"/>
    <property type="project" value="UniProtKB-EC"/>
</dbReference>
<evidence type="ECO:0000256" key="1">
    <source>
        <dbReference type="ARBA" id="ARBA00022801"/>
    </source>
</evidence>
<dbReference type="GO" id="GO:0009253">
    <property type="term" value="P:peptidoglycan catabolic process"/>
    <property type="evidence" value="ECO:0007669"/>
    <property type="project" value="InterPro"/>
</dbReference>
<dbReference type="EMBL" id="ABIL02000006">
    <property type="protein sequence ID" value="EDS72311.1"/>
    <property type="molecule type" value="Genomic_DNA"/>
</dbReference>
<dbReference type="CDD" id="cd02696">
    <property type="entry name" value="MurNAc-LAA"/>
    <property type="match status" value="1"/>
</dbReference>
<dbReference type="Gene3D" id="3.40.630.40">
    <property type="entry name" value="Zn-dependent exopeptidases"/>
    <property type="match status" value="1"/>
</dbReference>
<protein>
    <submittedName>
        <fullName evidence="3">N-acetylmuramoyl-L-alanine amidase</fullName>
        <ecNumber evidence="3">3.5.1.28</ecNumber>
    </submittedName>
</protein>
<dbReference type="InterPro" id="IPR050695">
    <property type="entry name" value="N-acetylmuramoyl_amidase_3"/>
</dbReference>